<reference evidence="10 11" key="1">
    <citation type="submission" date="2019-07" db="EMBL/GenBank/DDBJ databases">
        <title>Tepidimonas aquatica CLN-1 draft genome.</title>
        <authorList>
            <person name="Da Costa M.S."/>
            <person name="Froufe H.J.C."/>
            <person name="Egas C."/>
            <person name="Albuquerque L."/>
        </authorList>
    </citation>
    <scope>NUCLEOTIDE SEQUENCE [LARGE SCALE GENOMIC DNA]</scope>
    <source>
        <strain evidence="10 11">CLN-1</strain>
    </source>
</reference>
<evidence type="ECO:0000256" key="6">
    <source>
        <dbReference type="ARBA" id="ARBA00022989"/>
    </source>
</evidence>
<comment type="similarity">
    <text evidence="2">Belongs to the GSP F family.</text>
</comment>
<evidence type="ECO:0000256" key="4">
    <source>
        <dbReference type="ARBA" id="ARBA00022519"/>
    </source>
</evidence>
<dbReference type="GO" id="GO:0005886">
    <property type="term" value="C:plasma membrane"/>
    <property type="evidence" value="ECO:0007669"/>
    <property type="project" value="UniProtKB-SubCell"/>
</dbReference>
<evidence type="ECO:0000259" key="9">
    <source>
        <dbReference type="Pfam" id="PF00482"/>
    </source>
</evidence>
<evidence type="ECO:0000256" key="8">
    <source>
        <dbReference type="SAM" id="Phobius"/>
    </source>
</evidence>
<evidence type="ECO:0000256" key="1">
    <source>
        <dbReference type="ARBA" id="ARBA00004429"/>
    </source>
</evidence>
<evidence type="ECO:0000256" key="3">
    <source>
        <dbReference type="ARBA" id="ARBA00022475"/>
    </source>
</evidence>
<name>A0A554WW91_9BURK</name>
<dbReference type="Proteomes" id="UP000318554">
    <property type="component" value="Unassembled WGS sequence"/>
</dbReference>
<feature type="transmembrane region" description="Helical" evidence="8">
    <location>
        <begin position="165"/>
        <end position="187"/>
    </location>
</feature>
<dbReference type="InterPro" id="IPR011850">
    <property type="entry name" value="T2SS_GspF"/>
</dbReference>
<feature type="transmembrane region" description="Helical" evidence="8">
    <location>
        <begin position="371"/>
        <end position="392"/>
    </location>
</feature>
<dbReference type="FunFam" id="1.20.81.30:FF:000001">
    <property type="entry name" value="Type II secretion system protein F"/>
    <property type="match status" value="1"/>
</dbReference>
<dbReference type="InterPro" id="IPR042094">
    <property type="entry name" value="T2SS_GspF_sf"/>
</dbReference>
<feature type="transmembrane region" description="Helical" evidence="8">
    <location>
        <begin position="218"/>
        <end position="236"/>
    </location>
</feature>
<protein>
    <submittedName>
        <fullName evidence="10">Type II secretion system protein F</fullName>
    </submittedName>
</protein>
<dbReference type="NCBIfam" id="TIGR02120">
    <property type="entry name" value="GspF"/>
    <property type="match status" value="1"/>
</dbReference>
<keyword evidence="7 8" id="KW-0472">Membrane</keyword>
<dbReference type="PANTHER" id="PTHR30012">
    <property type="entry name" value="GENERAL SECRETION PATHWAY PROTEIN"/>
    <property type="match status" value="1"/>
</dbReference>
<dbReference type="PANTHER" id="PTHR30012:SF0">
    <property type="entry name" value="TYPE II SECRETION SYSTEM PROTEIN F-RELATED"/>
    <property type="match status" value="1"/>
</dbReference>
<keyword evidence="5 8" id="KW-0812">Transmembrane</keyword>
<gene>
    <name evidence="10" type="primary">epsF</name>
    <name evidence="10" type="ORF">Taqua_00033</name>
</gene>
<dbReference type="GO" id="GO:0015628">
    <property type="term" value="P:protein secretion by the type II secretion system"/>
    <property type="evidence" value="ECO:0007669"/>
    <property type="project" value="InterPro"/>
</dbReference>
<dbReference type="AlphaFoldDB" id="A0A554WW91"/>
<evidence type="ECO:0000256" key="7">
    <source>
        <dbReference type="ARBA" id="ARBA00023136"/>
    </source>
</evidence>
<dbReference type="InterPro" id="IPR003004">
    <property type="entry name" value="GspF/PilC"/>
</dbReference>
<feature type="domain" description="Type II secretion system protein GspF" evidence="9">
    <location>
        <begin position="268"/>
        <end position="390"/>
    </location>
</feature>
<evidence type="ECO:0000256" key="5">
    <source>
        <dbReference type="ARBA" id="ARBA00022692"/>
    </source>
</evidence>
<keyword evidence="11" id="KW-1185">Reference proteome</keyword>
<dbReference type="OrthoDB" id="9805682at2"/>
<dbReference type="PRINTS" id="PR00812">
    <property type="entry name" value="BCTERIALGSPF"/>
</dbReference>
<dbReference type="Pfam" id="PF00482">
    <property type="entry name" value="T2SSF"/>
    <property type="match status" value="2"/>
</dbReference>
<keyword evidence="4" id="KW-0997">Cell inner membrane</keyword>
<dbReference type="InterPro" id="IPR018076">
    <property type="entry name" value="T2SS_GspF_dom"/>
</dbReference>
<organism evidence="10 11">
    <name type="scientific">Tepidimonas aquatica</name>
    <dbReference type="NCBI Taxonomy" id="247482"/>
    <lineage>
        <taxon>Bacteria</taxon>
        <taxon>Pseudomonadati</taxon>
        <taxon>Pseudomonadota</taxon>
        <taxon>Betaproteobacteria</taxon>
        <taxon>Burkholderiales</taxon>
        <taxon>Tepidimonas</taxon>
    </lineage>
</organism>
<accession>A0A554WW91</accession>
<evidence type="ECO:0000313" key="11">
    <source>
        <dbReference type="Proteomes" id="UP000318554"/>
    </source>
</evidence>
<keyword evidence="3" id="KW-1003">Cell membrane</keyword>
<dbReference type="GO" id="GO:0015627">
    <property type="term" value="C:type II protein secretion system complex"/>
    <property type="evidence" value="ECO:0007669"/>
    <property type="project" value="InterPro"/>
</dbReference>
<dbReference type="Gene3D" id="1.20.81.30">
    <property type="entry name" value="Type II secretion system (T2SS), domain F"/>
    <property type="match status" value="2"/>
</dbReference>
<feature type="domain" description="Type II secretion system protein GspF" evidence="9">
    <location>
        <begin position="65"/>
        <end position="188"/>
    </location>
</feature>
<comment type="caution">
    <text evidence="10">The sequence shown here is derived from an EMBL/GenBank/DDBJ whole genome shotgun (WGS) entry which is preliminary data.</text>
</comment>
<evidence type="ECO:0000256" key="2">
    <source>
        <dbReference type="ARBA" id="ARBA00005745"/>
    </source>
</evidence>
<keyword evidence="6 8" id="KW-1133">Transmembrane helix</keyword>
<evidence type="ECO:0000313" key="10">
    <source>
        <dbReference type="EMBL" id="TSE27838.1"/>
    </source>
</evidence>
<proteinExistence type="inferred from homology"/>
<dbReference type="EMBL" id="VJNA01000001">
    <property type="protein sequence ID" value="TSE27838.1"/>
    <property type="molecule type" value="Genomic_DNA"/>
</dbReference>
<sequence length="399" mass="43479">MPSFRYQALDADGRTRRGTLSADNDRAARAQLRAQGWVPLKVQPRAPRRLGRARRGWTATELANWTRQLAVLVGSGLPLERALAALADEVEDPRQHAVLTELRADVGGGSTLAQALQRQPHLFDAPYCAVVAAGEASGQLGTVLQRLADEREAADALRHKVLSAALYPAILTVFALAIVVFLMTYVVPQVAQAFASSKRALPWLTTVVLQASHLLRQWGWLLLPLGVAVGLGWRAVRRWPAGRLRTDRAWLRLPLLGRLARQYDLSRWAATLALLVQAGVPLLRALHTANQTLRNHVLRGQADAALALVREGAPLAAALATQPDLGGLVVTFARLGEQTGQLGTMLHRAAQQMADDAQRRTLRLTTWLEPLLIIAMGGVVLVIVLAVMLPIIQLNQLVR</sequence>
<dbReference type="RefSeq" id="WP_144324041.1">
    <property type="nucleotide sequence ID" value="NZ_VJNA01000001.1"/>
</dbReference>
<comment type="subcellular location">
    <subcellularLocation>
        <location evidence="1">Cell inner membrane</location>
        <topology evidence="1">Multi-pass membrane protein</topology>
    </subcellularLocation>
</comment>